<evidence type="ECO:0000313" key="2">
    <source>
        <dbReference type="EMBL" id="EUC36933.1"/>
    </source>
</evidence>
<dbReference type="OrthoDB" id="10310846at2759"/>
<feature type="region of interest" description="Disordered" evidence="1">
    <location>
        <begin position="46"/>
        <end position="78"/>
    </location>
</feature>
<keyword evidence="3" id="KW-1185">Reference proteome</keyword>
<dbReference type="KEGG" id="bze:COCCADRAFT_86821"/>
<name>W6YGV3_COCC2</name>
<reference evidence="2 3" key="1">
    <citation type="journal article" date="2013" name="PLoS Genet.">
        <title>Comparative genome structure, secondary metabolite, and effector coding capacity across Cochliobolus pathogens.</title>
        <authorList>
            <person name="Condon B.J."/>
            <person name="Leng Y."/>
            <person name="Wu D."/>
            <person name="Bushley K.E."/>
            <person name="Ohm R.A."/>
            <person name="Otillar R."/>
            <person name="Martin J."/>
            <person name="Schackwitz W."/>
            <person name="Grimwood J."/>
            <person name="MohdZainudin N."/>
            <person name="Xue C."/>
            <person name="Wang R."/>
            <person name="Manning V.A."/>
            <person name="Dhillon B."/>
            <person name="Tu Z.J."/>
            <person name="Steffenson B.J."/>
            <person name="Salamov A."/>
            <person name="Sun H."/>
            <person name="Lowry S."/>
            <person name="LaButti K."/>
            <person name="Han J."/>
            <person name="Copeland A."/>
            <person name="Lindquist E."/>
            <person name="Barry K."/>
            <person name="Schmutz J."/>
            <person name="Baker S.E."/>
            <person name="Ciuffetti L.M."/>
            <person name="Grigoriev I.V."/>
            <person name="Zhong S."/>
            <person name="Turgeon B.G."/>
        </authorList>
    </citation>
    <scope>NUCLEOTIDE SEQUENCE [LARGE SCALE GENOMIC DNA]</scope>
    <source>
        <strain evidence="2 3">26-R-13</strain>
    </source>
</reference>
<gene>
    <name evidence="2" type="ORF">COCCADRAFT_86821</name>
</gene>
<dbReference type="GeneID" id="19152234"/>
<feature type="compositionally biased region" description="Polar residues" evidence="1">
    <location>
        <begin position="49"/>
        <end position="70"/>
    </location>
</feature>
<dbReference type="AlphaFoldDB" id="W6YGV3"/>
<dbReference type="Proteomes" id="UP000053841">
    <property type="component" value="Unassembled WGS sequence"/>
</dbReference>
<dbReference type="EMBL" id="KI964556">
    <property type="protein sequence ID" value="EUC36933.1"/>
    <property type="molecule type" value="Genomic_DNA"/>
</dbReference>
<evidence type="ECO:0000313" key="3">
    <source>
        <dbReference type="Proteomes" id="UP000053841"/>
    </source>
</evidence>
<evidence type="ECO:0000256" key="1">
    <source>
        <dbReference type="SAM" id="MobiDB-lite"/>
    </source>
</evidence>
<organism evidence="2 3">
    <name type="scientific">Cochliobolus carbonum (strain 26-R-13)</name>
    <name type="common">Maize leaf spot fungus</name>
    <name type="synonym">Bipolaris zeicola</name>
    <dbReference type="NCBI Taxonomy" id="930089"/>
    <lineage>
        <taxon>Eukaryota</taxon>
        <taxon>Fungi</taxon>
        <taxon>Dikarya</taxon>
        <taxon>Ascomycota</taxon>
        <taxon>Pezizomycotina</taxon>
        <taxon>Dothideomycetes</taxon>
        <taxon>Pleosporomycetidae</taxon>
        <taxon>Pleosporales</taxon>
        <taxon>Pleosporineae</taxon>
        <taxon>Pleosporaceae</taxon>
        <taxon>Bipolaris</taxon>
    </lineage>
</organism>
<proteinExistence type="predicted"/>
<dbReference type="RefSeq" id="XP_007708779.1">
    <property type="nucleotide sequence ID" value="XM_007710589.1"/>
</dbReference>
<accession>W6YGV3</accession>
<dbReference type="HOGENOM" id="CLU_2621670_0_0_1"/>
<protein>
    <submittedName>
        <fullName evidence="2">Uncharacterized protein</fullName>
    </submittedName>
</protein>
<sequence length="78" mass="8542">MFMIPFTIQAFSESSSTPVHMQAECLCYTCFVPNVAYVRRTEKMPPSVVSGTSAGTIKSSPIRSHSTPRSNGLILDML</sequence>